<feature type="domain" description="HTH lysR-type" evidence="7">
    <location>
        <begin position="14"/>
        <end position="71"/>
    </location>
</feature>
<dbReference type="InterPro" id="IPR036390">
    <property type="entry name" value="WH_DNA-bd_sf"/>
</dbReference>
<protein>
    <recommendedName>
        <fullName evidence="5">HTH-type transcriptional regulator CbbR</fullName>
    </recommendedName>
    <alternativeName>
        <fullName evidence="6">RuBisCO operon transcriptional regulator</fullName>
    </alternativeName>
</protein>
<dbReference type="Gene3D" id="1.10.10.10">
    <property type="entry name" value="Winged helix-like DNA-binding domain superfamily/Winged helix DNA-binding domain"/>
    <property type="match status" value="1"/>
</dbReference>
<organism evidence="8 9">
    <name type="scientific">Sinisalibacter lacisalsi</name>
    <dbReference type="NCBI Taxonomy" id="1526570"/>
    <lineage>
        <taxon>Bacteria</taxon>
        <taxon>Pseudomonadati</taxon>
        <taxon>Pseudomonadota</taxon>
        <taxon>Alphaproteobacteria</taxon>
        <taxon>Rhodobacterales</taxon>
        <taxon>Roseobacteraceae</taxon>
        <taxon>Sinisalibacter</taxon>
    </lineage>
</organism>
<evidence type="ECO:0000256" key="1">
    <source>
        <dbReference type="ARBA" id="ARBA00009437"/>
    </source>
</evidence>
<evidence type="ECO:0000313" key="9">
    <source>
        <dbReference type="Proteomes" id="UP000617355"/>
    </source>
</evidence>
<keyword evidence="2" id="KW-0805">Transcription regulation</keyword>
<evidence type="ECO:0000256" key="6">
    <source>
        <dbReference type="ARBA" id="ARBA00043141"/>
    </source>
</evidence>
<dbReference type="Pfam" id="PF03466">
    <property type="entry name" value="LysR_substrate"/>
    <property type="match status" value="1"/>
</dbReference>
<evidence type="ECO:0000256" key="4">
    <source>
        <dbReference type="ARBA" id="ARBA00023163"/>
    </source>
</evidence>
<keyword evidence="4" id="KW-0804">Transcription</keyword>
<dbReference type="PANTHER" id="PTHR30126:SF5">
    <property type="entry name" value="HTH-TYPE TRANSCRIPTIONAL ACTIVATOR CMPR"/>
    <property type="match status" value="1"/>
</dbReference>
<evidence type="ECO:0000313" key="8">
    <source>
        <dbReference type="EMBL" id="GGD39543.1"/>
    </source>
</evidence>
<gene>
    <name evidence="8" type="ORF">GCM10011358_24360</name>
</gene>
<sequence length="333" mass="37171">MARTLPVGTLVKYTTLRQLQVFEAVARLGSFTRAADELYLAQPTVSMQIKKLADSIGHPLFEQAGGRIQMTEMGKEVYTTCHDVFGALENLEMKIAAVEGMKRGRLKIAVLTSAKYLGPHVIGGFHRVYPEIDIELKVTNRENLLKRVHRHDDDLYILGKPPEGLDAEAFPLLPNPLVVMARYDHPLAREKHIPLKRLIQEPLIMREQGSGTRAAFEQLVASKGMSLPPAKMEFASNEAIKQAIVADLGVSVMSRQSLVLEGENGPISILDVQGFPIERDWYVLYPKGRKLSIVAQAFIDFVRNEGRTSIENFEAGMKDLRFRLGPEENLPTG</sequence>
<dbReference type="SUPFAM" id="SSF53850">
    <property type="entry name" value="Periplasmic binding protein-like II"/>
    <property type="match status" value="1"/>
</dbReference>
<dbReference type="SUPFAM" id="SSF46785">
    <property type="entry name" value="Winged helix' DNA-binding domain"/>
    <property type="match status" value="1"/>
</dbReference>
<dbReference type="RefSeq" id="WP_188528114.1">
    <property type="nucleotide sequence ID" value="NZ_BMGI01000004.1"/>
</dbReference>
<dbReference type="PROSITE" id="PS50931">
    <property type="entry name" value="HTH_LYSR"/>
    <property type="match status" value="1"/>
</dbReference>
<keyword evidence="9" id="KW-1185">Reference proteome</keyword>
<dbReference type="Pfam" id="PF00126">
    <property type="entry name" value="HTH_1"/>
    <property type="match status" value="1"/>
</dbReference>
<evidence type="ECO:0000256" key="2">
    <source>
        <dbReference type="ARBA" id="ARBA00023015"/>
    </source>
</evidence>
<evidence type="ECO:0000256" key="3">
    <source>
        <dbReference type="ARBA" id="ARBA00023125"/>
    </source>
</evidence>
<dbReference type="InterPro" id="IPR005119">
    <property type="entry name" value="LysR_subst-bd"/>
</dbReference>
<evidence type="ECO:0000259" key="7">
    <source>
        <dbReference type="PROSITE" id="PS50931"/>
    </source>
</evidence>
<evidence type="ECO:0000256" key="5">
    <source>
        <dbReference type="ARBA" id="ARBA00039279"/>
    </source>
</evidence>
<dbReference type="EMBL" id="BMGI01000004">
    <property type="protein sequence ID" value="GGD39543.1"/>
    <property type="molecule type" value="Genomic_DNA"/>
</dbReference>
<reference evidence="9" key="1">
    <citation type="journal article" date="2019" name="Int. J. Syst. Evol. Microbiol.">
        <title>The Global Catalogue of Microorganisms (GCM) 10K type strain sequencing project: providing services to taxonomists for standard genome sequencing and annotation.</title>
        <authorList>
            <consortium name="The Broad Institute Genomics Platform"/>
            <consortium name="The Broad Institute Genome Sequencing Center for Infectious Disease"/>
            <person name="Wu L."/>
            <person name="Ma J."/>
        </authorList>
    </citation>
    <scope>NUCLEOTIDE SEQUENCE [LARGE SCALE GENOMIC DNA]</scope>
    <source>
        <strain evidence="9">CGMCC 1.12922</strain>
    </source>
</reference>
<dbReference type="CDD" id="cd08419">
    <property type="entry name" value="PBP2_CbbR_RubisCO_like"/>
    <property type="match status" value="1"/>
</dbReference>
<name>A0ABQ1QR49_9RHOB</name>
<dbReference type="Proteomes" id="UP000617355">
    <property type="component" value="Unassembled WGS sequence"/>
</dbReference>
<accession>A0ABQ1QR49</accession>
<dbReference type="PANTHER" id="PTHR30126">
    <property type="entry name" value="HTH-TYPE TRANSCRIPTIONAL REGULATOR"/>
    <property type="match status" value="1"/>
</dbReference>
<dbReference type="PRINTS" id="PR00039">
    <property type="entry name" value="HTHLYSR"/>
</dbReference>
<dbReference type="InterPro" id="IPR000847">
    <property type="entry name" value="LysR_HTH_N"/>
</dbReference>
<proteinExistence type="inferred from homology"/>
<comment type="similarity">
    <text evidence="1">Belongs to the LysR transcriptional regulatory family.</text>
</comment>
<dbReference type="InterPro" id="IPR036388">
    <property type="entry name" value="WH-like_DNA-bd_sf"/>
</dbReference>
<dbReference type="Gene3D" id="3.40.190.290">
    <property type="match status" value="1"/>
</dbReference>
<comment type="caution">
    <text evidence="8">The sequence shown here is derived from an EMBL/GenBank/DDBJ whole genome shotgun (WGS) entry which is preliminary data.</text>
</comment>
<keyword evidence="3" id="KW-0238">DNA-binding</keyword>